<gene>
    <name evidence="7" type="ORF">DI536_34045</name>
</gene>
<sequence length="592" mass="62807">MCDNSAPSPKFAGSSAMPTISDSKLATLYASFERQQRSNPSLKLGDAQAMQILAEIGDRSGWTASKTLAELNKPGVSREAKIELAKKGLTSNEKKDLEAILDSRTVPLEPSAKSFLEAVVGRTAAPVNGLQISGDQINGLTGKTKAGASIEAINLSASPTGRYHTDDTFTIGKADAQGNFTGAKLTGDMTMREGDIIRMRARYADGTTSDWIDVKANTAETKDSRNAEVALFRIGLKAGANGTIDVENINASRQISEPGAKLQFTNARTGEKQVVTLDKEGSFPAGVKLKGQAGDSFSIASSDGVNNTDFRTAVGNVAVPGGGSTGDLIKDPALHKDELNADGTPKFGKKTFTGPLFVDGVKASDAQQGQIGDCYFPAAVAAMAHMDPELIQKMIKANGDGTYTVTFKDRDWATGRAKDVNIKVDGDLYARSYGGPLYGSSSNSGDTAKMELWFPLLEKAYAQWKGSYDAIGNGGHAGDVFEEFTGGTSRSVDTSAGDDRVWNAITRAIDAKKPVAAGTHEDGGPVNYTNTGVYGDHAYSVLGYETQGSEKYVILRNPWGESEPAGNGANDGVFKLKLGEFRKLYDNVMYLN</sequence>
<dbReference type="GO" id="GO:0004198">
    <property type="term" value="F:calcium-dependent cysteine-type endopeptidase activity"/>
    <property type="evidence" value="ECO:0007669"/>
    <property type="project" value="InterPro"/>
</dbReference>
<evidence type="ECO:0000256" key="5">
    <source>
        <dbReference type="PROSITE-ProRule" id="PRU00239"/>
    </source>
</evidence>
<keyword evidence="3 5" id="KW-0378">Hydrolase</keyword>
<dbReference type="PROSITE" id="PS50203">
    <property type="entry name" value="CALPAIN_CAT"/>
    <property type="match status" value="1"/>
</dbReference>
<organism evidence="7 8">
    <name type="scientific">Archangium gephyra</name>
    <dbReference type="NCBI Taxonomy" id="48"/>
    <lineage>
        <taxon>Bacteria</taxon>
        <taxon>Pseudomonadati</taxon>
        <taxon>Myxococcota</taxon>
        <taxon>Myxococcia</taxon>
        <taxon>Myxococcales</taxon>
        <taxon>Cystobacterineae</taxon>
        <taxon>Archangiaceae</taxon>
        <taxon>Archangium</taxon>
    </lineage>
</organism>
<accession>A0A2W5UMQ2</accession>
<evidence type="ECO:0000256" key="4">
    <source>
        <dbReference type="ARBA" id="ARBA00022807"/>
    </source>
</evidence>
<evidence type="ECO:0000313" key="7">
    <source>
        <dbReference type="EMBL" id="PZR04544.1"/>
    </source>
</evidence>
<protein>
    <recommendedName>
        <fullName evidence="6">Calpain catalytic domain-containing protein</fullName>
    </recommendedName>
</protein>
<keyword evidence="2 5" id="KW-0645">Protease</keyword>
<dbReference type="SMART" id="SM00230">
    <property type="entry name" value="CysPc"/>
    <property type="match status" value="1"/>
</dbReference>
<feature type="active site" evidence="5">
    <location>
        <position position="374"/>
    </location>
</feature>
<dbReference type="InterPro" id="IPR038765">
    <property type="entry name" value="Papain-like_cys_pep_sf"/>
</dbReference>
<evidence type="ECO:0000259" key="6">
    <source>
        <dbReference type="PROSITE" id="PS50203"/>
    </source>
</evidence>
<dbReference type="EMBL" id="QFQP01000056">
    <property type="protein sequence ID" value="PZR04544.1"/>
    <property type="molecule type" value="Genomic_DNA"/>
</dbReference>
<feature type="active site" evidence="5">
    <location>
        <position position="557"/>
    </location>
</feature>
<evidence type="ECO:0000313" key="8">
    <source>
        <dbReference type="Proteomes" id="UP000249061"/>
    </source>
</evidence>
<dbReference type="Pfam" id="PF00648">
    <property type="entry name" value="Peptidase_C2"/>
    <property type="match status" value="1"/>
</dbReference>
<comment type="similarity">
    <text evidence="1">Belongs to the peptidase C2 family.</text>
</comment>
<evidence type="ECO:0000256" key="3">
    <source>
        <dbReference type="ARBA" id="ARBA00022801"/>
    </source>
</evidence>
<proteinExistence type="inferred from homology"/>
<dbReference type="InterPro" id="IPR001300">
    <property type="entry name" value="Peptidase_C2_calpain_cat"/>
</dbReference>
<evidence type="ECO:0000256" key="1">
    <source>
        <dbReference type="ARBA" id="ARBA00007623"/>
    </source>
</evidence>
<comment type="caution">
    <text evidence="7">The sequence shown here is derived from an EMBL/GenBank/DDBJ whole genome shotgun (WGS) entry which is preliminary data.</text>
</comment>
<feature type="domain" description="Calpain catalytic" evidence="6">
    <location>
        <begin position="338"/>
        <end position="592"/>
    </location>
</feature>
<keyword evidence="4 5" id="KW-0788">Thiol protease</keyword>
<dbReference type="Gene3D" id="3.90.70.10">
    <property type="entry name" value="Cysteine proteinases"/>
    <property type="match status" value="1"/>
</dbReference>
<dbReference type="SUPFAM" id="SSF54001">
    <property type="entry name" value="Cysteine proteinases"/>
    <property type="match status" value="1"/>
</dbReference>
<reference evidence="7 8" key="1">
    <citation type="submission" date="2017-08" db="EMBL/GenBank/DDBJ databases">
        <title>Infants hospitalized years apart are colonized by the same room-sourced microbial strains.</title>
        <authorList>
            <person name="Brooks B."/>
            <person name="Olm M.R."/>
            <person name="Firek B.A."/>
            <person name="Baker R."/>
            <person name="Thomas B.C."/>
            <person name="Morowitz M.J."/>
            <person name="Banfield J.F."/>
        </authorList>
    </citation>
    <scope>NUCLEOTIDE SEQUENCE [LARGE SCALE GENOMIC DNA]</scope>
    <source>
        <strain evidence="7">S2_003_000_R2_14</strain>
    </source>
</reference>
<dbReference type="PANTHER" id="PTHR10183:SF379">
    <property type="entry name" value="CALPAIN-5"/>
    <property type="match status" value="1"/>
</dbReference>
<name>A0A2W5UMQ2_9BACT</name>
<evidence type="ECO:0000256" key="2">
    <source>
        <dbReference type="ARBA" id="ARBA00022670"/>
    </source>
</evidence>
<feature type="active site" evidence="5">
    <location>
        <position position="537"/>
    </location>
</feature>
<dbReference type="AlphaFoldDB" id="A0A2W5UMQ2"/>
<dbReference type="Proteomes" id="UP000249061">
    <property type="component" value="Unassembled WGS sequence"/>
</dbReference>
<dbReference type="InterPro" id="IPR022684">
    <property type="entry name" value="Calpain_cysteine_protease"/>
</dbReference>
<dbReference type="PANTHER" id="PTHR10183">
    <property type="entry name" value="CALPAIN"/>
    <property type="match status" value="1"/>
</dbReference>
<dbReference type="GO" id="GO:0006508">
    <property type="term" value="P:proteolysis"/>
    <property type="evidence" value="ECO:0007669"/>
    <property type="project" value="UniProtKB-KW"/>
</dbReference>